<dbReference type="GO" id="GO:0005544">
    <property type="term" value="F:calcium-dependent phospholipid binding"/>
    <property type="evidence" value="ECO:0007669"/>
    <property type="project" value="UniProtKB-KW"/>
</dbReference>
<dbReference type="PROSITE" id="PS51897">
    <property type="entry name" value="ANNEXIN_2"/>
    <property type="match status" value="4"/>
</dbReference>
<comment type="domain">
    <text evidence="6">A pair of annexin repeats may form one binding site for calcium and phospholipid.</text>
</comment>
<organism evidence="8 9">
    <name type="scientific">Acropora cervicornis</name>
    <name type="common">Staghorn coral</name>
    <dbReference type="NCBI Taxonomy" id="6130"/>
    <lineage>
        <taxon>Eukaryota</taxon>
        <taxon>Metazoa</taxon>
        <taxon>Cnidaria</taxon>
        <taxon>Anthozoa</taxon>
        <taxon>Hexacorallia</taxon>
        <taxon>Scleractinia</taxon>
        <taxon>Astrocoeniina</taxon>
        <taxon>Acroporidae</taxon>
        <taxon>Acropora</taxon>
    </lineage>
</organism>
<evidence type="ECO:0000313" key="9">
    <source>
        <dbReference type="Proteomes" id="UP001249851"/>
    </source>
</evidence>
<name>A0AAD9VG68_ACRCE</name>
<dbReference type="SUPFAM" id="SSF47874">
    <property type="entry name" value="Annexin"/>
    <property type="match status" value="1"/>
</dbReference>
<feature type="compositionally biased region" description="Polar residues" evidence="7">
    <location>
        <begin position="193"/>
        <end position="210"/>
    </location>
</feature>
<feature type="compositionally biased region" description="Low complexity" evidence="7">
    <location>
        <begin position="156"/>
        <end position="192"/>
    </location>
</feature>
<dbReference type="InterPro" id="IPR018502">
    <property type="entry name" value="Annexin_repeat"/>
</dbReference>
<comment type="similarity">
    <text evidence="1 6">Belongs to the annexin family.</text>
</comment>
<evidence type="ECO:0000256" key="7">
    <source>
        <dbReference type="SAM" id="MobiDB-lite"/>
    </source>
</evidence>
<proteinExistence type="inferred from homology"/>
<feature type="compositionally biased region" description="Pro residues" evidence="7">
    <location>
        <begin position="14"/>
        <end position="30"/>
    </location>
</feature>
<protein>
    <recommendedName>
        <fullName evidence="6">Annexin</fullName>
    </recommendedName>
</protein>
<dbReference type="SMART" id="SM00335">
    <property type="entry name" value="ANX"/>
    <property type="match status" value="4"/>
</dbReference>
<evidence type="ECO:0000256" key="3">
    <source>
        <dbReference type="ARBA" id="ARBA00022837"/>
    </source>
</evidence>
<gene>
    <name evidence="8" type="ORF">P5673_001746</name>
</gene>
<dbReference type="FunFam" id="1.10.220.10:FF:000002">
    <property type="entry name" value="Annexin"/>
    <property type="match status" value="1"/>
</dbReference>
<evidence type="ECO:0000256" key="6">
    <source>
        <dbReference type="RuleBase" id="RU003540"/>
    </source>
</evidence>
<evidence type="ECO:0000256" key="5">
    <source>
        <dbReference type="ARBA" id="ARBA00023302"/>
    </source>
</evidence>
<dbReference type="AlphaFoldDB" id="A0AAD9VG68"/>
<keyword evidence="5 6" id="KW-0111">Calcium/phospholipid-binding</keyword>
<dbReference type="FunFam" id="1.10.220.10:FF:000001">
    <property type="entry name" value="Annexin"/>
    <property type="match status" value="1"/>
</dbReference>
<feature type="region of interest" description="Disordered" evidence="7">
    <location>
        <begin position="86"/>
        <end position="117"/>
    </location>
</feature>
<evidence type="ECO:0000256" key="1">
    <source>
        <dbReference type="ARBA" id="ARBA00007831"/>
    </source>
</evidence>
<dbReference type="GO" id="GO:0012506">
    <property type="term" value="C:vesicle membrane"/>
    <property type="evidence" value="ECO:0007669"/>
    <property type="project" value="TreeGrafter"/>
</dbReference>
<dbReference type="GO" id="GO:0005886">
    <property type="term" value="C:plasma membrane"/>
    <property type="evidence" value="ECO:0007669"/>
    <property type="project" value="TreeGrafter"/>
</dbReference>
<dbReference type="GO" id="GO:0005634">
    <property type="term" value="C:nucleus"/>
    <property type="evidence" value="ECO:0007669"/>
    <property type="project" value="TreeGrafter"/>
</dbReference>
<dbReference type="InterPro" id="IPR018252">
    <property type="entry name" value="Annexin_repeat_CS"/>
</dbReference>
<dbReference type="PANTHER" id="PTHR10502:SF102">
    <property type="entry name" value="ANNEXIN B11"/>
    <property type="match status" value="1"/>
</dbReference>
<accession>A0AAD9VG68</accession>
<feature type="region of interest" description="Disordered" evidence="7">
    <location>
        <begin position="1"/>
        <end position="54"/>
    </location>
</feature>
<dbReference type="InterPro" id="IPR001464">
    <property type="entry name" value="Annexin"/>
</dbReference>
<evidence type="ECO:0000256" key="2">
    <source>
        <dbReference type="ARBA" id="ARBA00022737"/>
    </source>
</evidence>
<sequence>MSYPPHRGDYPMYGAPPLPGGGSHYPPPGGPLGFDNFASQPPMGGSGYPPSAPAMPMPTPGGLSYPGMPGQMAPTMPSGMPVPGPNMPMPQAQAPNSYGAPPSMMPQPSPGYPTSGPLSFGAAAIASSAFQAQYRSQVGPPQPQPNLSMVPPPSAPSVAGSMPVSQHPPATAPSAPHPSSSYSSQSASAPTSGQNQQFSARRGTIRNQPGTKFDPQNDAEVLRKAMKGIGCDSKAIITLLCSRTNSQRQRIELEYKTLHGRDLLKDLKYELGGHFEDIVVALMMPPADYDATSLRKAVKGLGTDETVLIEILCTRTNAEIKDIKSSYQKMFSRDLEKDIAGDTSGHFKKFLISLLQAYRDDDTTVNYAKAQEDAKALYKAGEGRLGTDESKFNTVLVSRSFPQLRATFDEYAKICKYDIEESIKREMSGDLKDGMISIVRIVRNAPAFFAEKLYKSMKGVGTDDNTLIRVVVTRSEVDLLDIKDAFVKLYHTSLAKFISDDTRGNYKKILLQLISEQN</sequence>
<dbReference type="EMBL" id="JARQWQ010000003">
    <property type="protein sequence ID" value="KAK2572762.1"/>
    <property type="molecule type" value="Genomic_DNA"/>
</dbReference>
<dbReference type="InterPro" id="IPR037104">
    <property type="entry name" value="Annexin_sf"/>
</dbReference>
<reference evidence="8" key="2">
    <citation type="journal article" date="2023" name="Science">
        <title>Genomic signatures of disease resistance in endangered staghorn corals.</title>
        <authorList>
            <person name="Vollmer S.V."/>
            <person name="Selwyn J.D."/>
            <person name="Despard B.A."/>
            <person name="Roesel C.L."/>
        </authorList>
    </citation>
    <scope>NUCLEOTIDE SEQUENCE</scope>
    <source>
        <strain evidence="8">K2</strain>
    </source>
</reference>
<evidence type="ECO:0000256" key="4">
    <source>
        <dbReference type="ARBA" id="ARBA00023216"/>
    </source>
</evidence>
<dbReference type="PANTHER" id="PTHR10502">
    <property type="entry name" value="ANNEXIN"/>
    <property type="match status" value="1"/>
</dbReference>
<dbReference type="Gene3D" id="1.10.220.10">
    <property type="entry name" value="Annexin"/>
    <property type="match status" value="4"/>
</dbReference>
<reference evidence="8" key="1">
    <citation type="journal article" date="2023" name="G3 (Bethesda)">
        <title>Whole genome assembly and annotation of the endangered Caribbean coral Acropora cervicornis.</title>
        <authorList>
            <person name="Selwyn J.D."/>
            <person name="Vollmer S.V."/>
        </authorList>
    </citation>
    <scope>NUCLEOTIDE SEQUENCE</scope>
    <source>
        <strain evidence="8">K2</strain>
    </source>
</reference>
<evidence type="ECO:0000313" key="8">
    <source>
        <dbReference type="EMBL" id="KAK2572762.1"/>
    </source>
</evidence>
<dbReference type="FunFam" id="1.10.220.10:FF:000004">
    <property type="entry name" value="Annexin"/>
    <property type="match status" value="1"/>
</dbReference>
<dbReference type="PRINTS" id="PR00196">
    <property type="entry name" value="ANNEXIN"/>
</dbReference>
<dbReference type="FunFam" id="1.10.220.10:FF:000003">
    <property type="entry name" value="Annexin"/>
    <property type="match status" value="1"/>
</dbReference>
<feature type="compositionally biased region" description="Pro residues" evidence="7">
    <location>
        <begin position="140"/>
        <end position="155"/>
    </location>
</feature>
<dbReference type="GO" id="GO:0005509">
    <property type="term" value="F:calcium ion binding"/>
    <property type="evidence" value="ECO:0007669"/>
    <property type="project" value="InterPro"/>
</dbReference>
<comment type="caution">
    <text evidence="8">The sequence shown here is derived from an EMBL/GenBank/DDBJ whole genome shotgun (WGS) entry which is preliminary data.</text>
</comment>
<keyword evidence="4 6" id="KW-0041">Annexin</keyword>
<keyword evidence="3 6" id="KW-0106">Calcium</keyword>
<dbReference type="Pfam" id="PF00191">
    <property type="entry name" value="Annexin"/>
    <property type="match status" value="4"/>
</dbReference>
<feature type="region of interest" description="Disordered" evidence="7">
    <location>
        <begin position="133"/>
        <end position="218"/>
    </location>
</feature>
<dbReference type="GO" id="GO:0005737">
    <property type="term" value="C:cytoplasm"/>
    <property type="evidence" value="ECO:0007669"/>
    <property type="project" value="TreeGrafter"/>
</dbReference>
<keyword evidence="2 6" id="KW-0677">Repeat</keyword>
<keyword evidence="9" id="KW-1185">Reference proteome</keyword>
<dbReference type="Proteomes" id="UP001249851">
    <property type="component" value="Unassembled WGS sequence"/>
</dbReference>
<dbReference type="PROSITE" id="PS00223">
    <property type="entry name" value="ANNEXIN_1"/>
    <property type="match status" value="2"/>
</dbReference>
<dbReference type="GO" id="GO:0001786">
    <property type="term" value="F:phosphatidylserine binding"/>
    <property type="evidence" value="ECO:0007669"/>
    <property type="project" value="TreeGrafter"/>
</dbReference>